<reference evidence="10" key="1">
    <citation type="journal article" date="2019" name="IScience">
        <title>Narwhal Genome Reveals Long-Term Low Genetic Diversity despite Current Large Abundance Size.</title>
        <authorList>
            <person name="Westbury M.V."/>
            <person name="Petersen B."/>
            <person name="Garde E."/>
            <person name="Heide-Jorgensen M.P."/>
            <person name="Lorenzen E.D."/>
        </authorList>
    </citation>
    <scope>NUCLEOTIDE SEQUENCE [LARGE SCALE GENOMIC DNA]</scope>
</reference>
<comment type="function">
    <text evidence="6">Component of the large ribosomal subunit. The ribosome is a large ribonucleoprotein complex responsible for the synthesis of proteins in the cell. Binds directly to 26S ribosomal RNA.</text>
</comment>
<dbReference type="GO" id="GO:0003735">
    <property type="term" value="F:structural constituent of ribosome"/>
    <property type="evidence" value="ECO:0007669"/>
    <property type="project" value="InterPro"/>
</dbReference>
<dbReference type="GO" id="GO:0022625">
    <property type="term" value="C:cytosolic large ribosomal subunit"/>
    <property type="evidence" value="ECO:0007669"/>
    <property type="project" value="TreeGrafter"/>
</dbReference>
<dbReference type="PANTHER" id="PTHR11661">
    <property type="entry name" value="60S RIBOSOMAL PROTEIN L12"/>
    <property type="match status" value="1"/>
</dbReference>
<dbReference type="SUPFAM" id="SSF54747">
    <property type="entry name" value="Ribosomal L11/L12e N-terminal domain"/>
    <property type="match status" value="1"/>
</dbReference>
<dbReference type="InterPro" id="IPR036796">
    <property type="entry name" value="Ribosomal_uL11_N_sf"/>
</dbReference>
<dbReference type="AlphaFoldDB" id="A0A4V5P5Z6"/>
<dbReference type="Proteomes" id="UP000308365">
    <property type="component" value="Unassembled WGS sequence"/>
</dbReference>
<evidence type="ECO:0000313" key="9">
    <source>
        <dbReference type="EMBL" id="TKC33540.1"/>
    </source>
</evidence>
<accession>A0A4V5P5Z6</accession>
<name>A0A4V5P5Z6_MONMO</name>
<dbReference type="FunFam" id="2.60.40.10:FF:001160">
    <property type="entry name" value="Macrophage colony-stimulating factor 1 receptor"/>
    <property type="match status" value="1"/>
</dbReference>
<protein>
    <recommendedName>
        <fullName evidence="4">Large ribosomal subunit protein uL11</fullName>
    </recommendedName>
    <alternativeName>
        <fullName evidence="5">60S ribosomal protein L12</fullName>
    </alternativeName>
</protein>
<feature type="domain" description="Ig-like" evidence="8">
    <location>
        <begin position="251"/>
        <end position="315"/>
    </location>
</feature>
<keyword evidence="2" id="KW-0689">Ribosomal protein</keyword>
<dbReference type="SUPFAM" id="SSF48726">
    <property type="entry name" value="Immunoglobulin"/>
    <property type="match status" value="2"/>
</dbReference>
<dbReference type="PROSITE" id="PS00359">
    <property type="entry name" value="RIBOSOMAL_L11"/>
    <property type="match status" value="1"/>
</dbReference>
<dbReference type="PANTHER" id="PTHR11661:SF2">
    <property type="entry name" value="LARGE RIBOSOMAL SUBUNIT PROTEIN UL11"/>
    <property type="match status" value="1"/>
</dbReference>
<evidence type="ECO:0000313" key="10">
    <source>
        <dbReference type="Proteomes" id="UP000308365"/>
    </source>
</evidence>
<organism evidence="9 10">
    <name type="scientific">Monodon monoceros</name>
    <name type="common">Narwhal</name>
    <name type="synonym">Ceratodon monodon</name>
    <dbReference type="NCBI Taxonomy" id="40151"/>
    <lineage>
        <taxon>Eukaryota</taxon>
        <taxon>Metazoa</taxon>
        <taxon>Chordata</taxon>
        <taxon>Craniata</taxon>
        <taxon>Vertebrata</taxon>
        <taxon>Euteleostomi</taxon>
        <taxon>Mammalia</taxon>
        <taxon>Eutheria</taxon>
        <taxon>Laurasiatheria</taxon>
        <taxon>Artiodactyla</taxon>
        <taxon>Whippomorpha</taxon>
        <taxon>Cetacea</taxon>
        <taxon>Odontoceti</taxon>
        <taxon>Monodontidae</taxon>
        <taxon>Monodon</taxon>
    </lineage>
</organism>
<feature type="non-terminal residue" evidence="9">
    <location>
        <position position="427"/>
    </location>
</feature>
<feature type="non-terminal residue" evidence="9">
    <location>
        <position position="1"/>
    </location>
</feature>
<dbReference type="SMART" id="SM00649">
    <property type="entry name" value="RL11"/>
    <property type="match status" value="1"/>
</dbReference>
<dbReference type="InterPro" id="IPR036769">
    <property type="entry name" value="Ribosomal_uL11_C_sf"/>
</dbReference>
<evidence type="ECO:0000256" key="5">
    <source>
        <dbReference type="ARBA" id="ARBA00035320"/>
    </source>
</evidence>
<dbReference type="GO" id="GO:0070180">
    <property type="term" value="F:large ribosomal subunit rRNA binding"/>
    <property type="evidence" value="ECO:0007669"/>
    <property type="project" value="TreeGrafter"/>
</dbReference>
<dbReference type="PROSITE" id="PS50835">
    <property type="entry name" value="IG_LIKE"/>
    <property type="match status" value="1"/>
</dbReference>
<dbReference type="Gene3D" id="2.60.40.10">
    <property type="entry name" value="Immunoglobulins"/>
    <property type="match status" value="2"/>
</dbReference>
<proteinExistence type="inferred from homology"/>
<dbReference type="Pfam" id="PF00298">
    <property type="entry name" value="Ribosomal_L11"/>
    <property type="match status" value="1"/>
</dbReference>
<evidence type="ECO:0000256" key="2">
    <source>
        <dbReference type="ARBA" id="ARBA00022980"/>
    </source>
</evidence>
<dbReference type="InterPro" id="IPR003599">
    <property type="entry name" value="Ig_sub"/>
</dbReference>
<dbReference type="EMBL" id="RWIC01002818">
    <property type="protein sequence ID" value="TKC33540.1"/>
    <property type="molecule type" value="Genomic_DNA"/>
</dbReference>
<dbReference type="InterPro" id="IPR020785">
    <property type="entry name" value="Ribosomal_uL11_CS"/>
</dbReference>
<dbReference type="SUPFAM" id="SSF46906">
    <property type="entry name" value="Ribosomal protein L11, C-terminal domain"/>
    <property type="match status" value="1"/>
</dbReference>
<evidence type="ECO:0000256" key="4">
    <source>
        <dbReference type="ARBA" id="ARBA00035203"/>
    </source>
</evidence>
<dbReference type="InterPro" id="IPR000911">
    <property type="entry name" value="Ribosomal_uL11"/>
</dbReference>
<evidence type="ECO:0000256" key="1">
    <source>
        <dbReference type="ARBA" id="ARBA00010537"/>
    </source>
</evidence>
<dbReference type="Gene3D" id="3.30.1550.10">
    <property type="entry name" value="Ribosomal protein L11/L12, N-terminal domain"/>
    <property type="match status" value="1"/>
</dbReference>
<dbReference type="InterPro" id="IPR020783">
    <property type="entry name" value="Ribosomal_uL11_C"/>
</dbReference>
<keyword evidence="3" id="KW-0687">Ribonucleoprotein</keyword>
<dbReference type="FunFam" id="2.60.40.10:FF:001088">
    <property type="entry name" value="Macrophage colony-stimulating factor 1 receptor"/>
    <property type="match status" value="1"/>
</dbReference>
<dbReference type="InterPro" id="IPR036179">
    <property type="entry name" value="Ig-like_dom_sf"/>
</dbReference>
<dbReference type="InterPro" id="IPR007110">
    <property type="entry name" value="Ig-like_dom"/>
</dbReference>
<evidence type="ECO:0000256" key="7">
    <source>
        <dbReference type="ARBA" id="ARBA00046571"/>
    </source>
</evidence>
<comment type="subunit">
    <text evidence="7">Component of the large ribosomal subunit. Mature ribosomes consist of a small (40S) and a large (60S) subunit. The 40S subunit contains about 33 different proteins and 1 molecule of RNA (18S). The 60S subunit contains about 49 different proteins and 3 molecules of RNA (28S, 5.8S and 5S).</text>
</comment>
<evidence type="ECO:0000256" key="3">
    <source>
        <dbReference type="ARBA" id="ARBA00023274"/>
    </source>
</evidence>
<sequence length="427" mass="45650">AASIAASRGPRVSDKTAAWCAAPTTKAGKKRQTFGEGTTPGCATVSSVPCTAVINFPQIKSRQVHLTPAASTLPPKLDPNDSKVVYPRCVSGEVCDTSALAPKICPGSICKKRLNRQTQMDAVPSASALIIKALREPPRDRKKQKTIKHSGNITFDSRELSGTIKDILGTAQSVGCNVDGYHLRDIIDDINSDAAMGPGILLILLVATAWHAPSLSWVLGLASGMQPTLYMELKESTPGENDAVIASQGVPVIEPSGPELVVEPGTAVTLRCVSNGSVEWDGPISTYWTLDADAPSGILTTSNATFLNTGTYRCTERGDPLGGSATIHLYVKDPVRPWRVLVEEVTVMEGQDALLPCLLTDPALGAGVSLVRVRGRPVLRQTNYSFLPSHGFIIHKAKFIESQDYECSARVDGRMVKSLSIRLKVQK</sequence>
<dbReference type="GO" id="GO:0006412">
    <property type="term" value="P:translation"/>
    <property type="evidence" value="ECO:0007669"/>
    <property type="project" value="InterPro"/>
</dbReference>
<dbReference type="InterPro" id="IPR013783">
    <property type="entry name" value="Ig-like_fold"/>
</dbReference>
<dbReference type="Gene3D" id="1.10.10.250">
    <property type="entry name" value="Ribosomal protein L11, C-terminal domain"/>
    <property type="match status" value="1"/>
</dbReference>
<comment type="caution">
    <text evidence="9">The sequence shown here is derived from an EMBL/GenBank/DDBJ whole genome shotgun (WGS) entry which is preliminary data.</text>
</comment>
<dbReference type="SMART" id="SM00409">
    <property type="entry name" value="IG"/>
    <property type="match status" value="2"/>
</dbReference>
<evidence type="ECO:0000259" key="8">
    <source>
        <dbReference type="PROSITE" id="PS50835"/>
    </source>
</evidence>
<comment type="similarity">
    <text evidence="1">Belongs to the universal ribosomal protein uL11 family.</text>
</comment>
<gene>
    <name evidence="9" type="ORF">EI555_000511</name>
</gene>
<evidence type="ECO:0000256" key="6">
    <source>
        <dbReference type="ARBA" id="ARBA00045484"/>
    </source>
</evidence>